<feature type="signal peptide" evidence="2">
    <location>
        <begin position="1"/>
        <end position="26"/>
    </location>
</feature>
<dbReference type="Gene3D" id="1.10.510.10">
    <property type="entry name" value="Transferase(Phosphotransferase) domain 1"/>
    <property type="match status" value="1"/>
</dbReference>
<reference evidence="4" key="1">
    <citation type="submission" date="2021-01" db="EMBL/GenBank/DDBJ databases">
        <authorList>
            <person name="Corre E."/>
            <person name="Pelletier E."/>
            <person name="Niang G."/>
            <person name="Scheremetjew M."/>
            <person name="Finn R."/>
            <person name="Kale V."/>
            <person name="Holt S."/>
            <person name="Cochrane G."/>
            <person name="Meng A."/>
            <person name="Brown T."/>
            <person name="Cohen L."/>
        </authorList>
    </citation>
    <scope>NUCLEOTIDE SEQUENCE</scope>
    <source>
        <strain evidence="4">10249 10 AB</strain>
    </source>
</reference>
<evidence type="ECO:0000259" key="3">
    <source>
        <dbReference type="PROSITE" id="PS50011"/>
    </source>
</evidence>
<dbReference type="GO" id="GO:0004672">
    <property type="term" value="F:protein kinase activity"/>
    <property type="evidence" value="ECO:0007669"/>
    <property type="project" value="InterPro"/>
</dbReference>
<dbReference type="Pfam" id="PF00069">
    <property type="entry name" value="Pkinase"/>
    <property type="match status" value="1"/>
</dbReference>
<keyword evidence="2" id="KW-0732">Signal</keyword>
<dbReference type="PROSITE" id="PS50011">
    <property type="entry name" value="PROTEIN_KINASE_DOM"/>
    <property type="match status" value="1"/>
</dbReference>
<dbReference type="PANTHER" id="PTHR24362">
    <property type="entry name" value="SERINE/THREONINE-PROTEIN KINASE NEK"/>
    <property type="match status" value="1"/>
</dbReference>
<evidence type="ECO:0000313" key="4">
    <source>
        <dbReference type="EMBL" id="CAE0719884.1"/>
    </source>
</evidence>
<proteinExistence type="predicted"/>
<feature type="compositionally biased region" description="Low complexity" evidence="1">
    <location>
        <begin position="204"/>
        <end position="218"/>
    </location>
</feature>
<accession>A0A7S4EKF2</accession>
<dbReference type="AlphaFoldDB" id="A0A7S4EKF2"/>
<dbReference type="SMART" id="SM00220">
    <property type="entry name" value="S_TKc"/>
    <property type="match status" value="1"/>
</dbReference>
<organism evidence="4">
    <name type="scientific">Pseudo-nitzschia australis</name>
    <dbReference type="NCBI Taxonomy" id="44445"/>
    <lineage>
        <taxon>Eukaryota</taxon>
        <taxon>Sar</taxon>
        <taxon>Stramenopiles</taxon>
        <taxon>Ochrophyta</taxon>
        <taxon>Bacillariophyta</taxon>
        <taxon>Bacillariophyceae</taxon>
        <taxon>Bacillariophycidae</taxon>
        <taxon>Bacillariales</taxon>
        <taxon>Bacillariaceae</taxon>
        <taxon>Pseudo-nitzschia</taxon>
    </lineage>
</organism>
<name>A0A7S4EKF2_9STRA</name>
<gene>
    <name evidence="4" type="ORF">PAUS00366_LOCUS12638</name>
</gene>
<feature type="chain" id="PRO_5030824696" description="Protein kinase domain-containing protein" evidence="2">
    <location>
        <begin position="27"/>
        <end position="568"/>
    </location>
</feature>
<dbReference type="EMBL" id="HBIX01017539">
    <property type="protein sequence ID" value="CAE0719884.1"/>
    <property type="molecule type" value="Transcribed_RNA"/>
</dbReference>
<protein>
    <recommendedName>
        <fullName evidence="3">Protein kinase domain-containing protein</fullName>
    </recommendedName>
</protein>
<dbReference type="PANTHER" id="PTHR24362:SF309">
    <property type="entry name" value="PROTEIN KINASE DOMAIN-CONTAINING PROTEIN"/>
    <property type="match status" value="1"/>
</dbReference>
<dbReference type="InterPro" id="IPR011009">
    <property type="entry name" value="Kinase-like_dom_sf"/>
</dbReference>
<evidence type="ECO:0000256" key="1">
    <source>
        <dbReference type="SAM" id="MobiDB-lite"/>
    </source>
</evidence>
<dbReference type="SUPFAM" id="SSF56112">
    <property type="entry name" value="Protein kinase-like (PK-like)"/>
    <property type="match status" value="1"/>
</dbReference>
<feature type="region of interest" description="Disordered" evidence="1">
    <location>
        <begin position="229"/>
        <end position="248"/>
    </location>
</feature>
<feature type="region of interest" description="Disordered" evidence="1">
    <location>
        <begin position="202"/>
        <end position="224"/>
    </location>
</feature>
<dbReference type="InterPro" id="IPR000719">
    <property type="entry name" value="Prot_kinase_dom"/>
</dbReference>
<feature type="domain" description="Protein kinase" evidence="3">
    <location>
        <begin position="288"/>
        <end position="558"/>
    </location>
</feature>
<sequence>MKAVFSFTLRRFYATILSLFTLLIYAELEDVHGFESNGGFQQQRLVGRRSMRGSSVHGPVVSFAPTNKDDPRYSCSYQTYTSRSTNNSNNNRLQQGTILSMALGVVPTLDKWKVIPGGSVIGTVRNHPAIADGDVITTSPIQDPELAGRQVTVTTASGSKYKLMEPRGEISAAAREREALALEAALALADEMRENNSINAMAGTNTNNQKSSSPQKSNFFGGWAGPFNSSNNNKAATEDPSVSGSNDISEARQKEILRSSPEWQEATRIYSLTGDIIGLEDEYLLASKPERSTSGKSNIWEAYKTDESTGLPVDNAVPVCMKISSNLEAISREYENYRKLSFLGIWETGRFVRCYEFFPVAGYDKKFRDQCALAIERGARDLKSFLNSRGKLEKKELKDACVSATQCVQALHRAGLVWTDMKTENFVVMPNGEVKGIDLESAMPIGDYPVDYSPEACPPEFATAFLAGEGPYFELGTSYDVWSLGMLMLELSTGRGYFDGKTPAQITKQLRDMDEYSMTDYLDDVECEERLKDLIRRCLQKDSQKRPNTAQILMHPYFLAGNPFSFFS</sequence>
<evidence type="ECO:0000256" key="2">
    <source>
        <dbReference type="SAM" id="SignalP"/>
    </source>
</evidence>
<dbReference type="GO" id="GO:0005524">
    <property type="term" value="F:ATP binding"/>
    <property type="evidence" value="ECO:0007669"/>
    <property type="project" value="InterPro"/>
</dbReference>